<dbReference type="Proteomes" id="UP000001396">
    <property type="component" value="Unassembled WGS sequence"/>
</dbReference>
<dbReference type="InParanoid" id="D3AXC0"/>
<feature type="region of interest" description="Disordered" evidence="1">
    <location>
        <begin position="19"/>
        <end position="43"/>
    </location>
</feature>
<protein>
    <submittedName>
        <fullName evidence="2">Uncharacterized protein</fullName>
    </submittedName>
</protein>
<keyword evidence="3" id="KW-1185">Reference proteome</keyword>
<dbReference type="EMBL" id="ADBJ01000003">
    <property type="protein sequence ID" value="EFA86189.1"/>
    <property type="molecule type" value="Genomic_DNA"/>
</dbReference>
<accession>D3AXC0</accession>
<evidence type="ECO:0000313" key="3">
    <source>
        <dbReference type="Proteomes" id="UP000001396"/>
    </source>
</evidence>
<proteinExistence type="predicted"/>
<dbReference type="GeneID" id="31356282"/>
<comment type="caution">
    <text evidence="2">The sequence shown here is derived from an EMBL/GenBank/DDBJ whole genome shotgun (WGS) entry which is preliminary data.</text>
</comment>
<organism evidence="2 3">
    <name type="scientific">Heterostelium pallidum (strain ATCC 26659 / Pp 5 / PN500)</name>
    <name type="common">Cellular slime mold</name>
    <name type="synonym">Polysphondylium pallidum</name>
    <dbReference type="NCBI Taxonomy" id="670386"/>
    <lineage>
        <taxon>Eukaryota</taxon>
        <taxon>Amoebozoa</taxon>
        <taxon>Evosea</taxon>
        <taxon>Eumycetozoa</taxon>
        <taxon>Dictyostelia</taxon>
        <taxon>Acytosteliales</taxon>
        <taxon>Acytosteliaceae</taxon>
        <taxon>Heterostelium</taxon>
    </lineage>
</organism>
<gene>
    <name evidence="2" type="ORF">PPL_00751</name>
</gene>
<sequence>MDAIRNEIRQQLLDAQFNDSNDSSSVWPNHTQTTPIPPDATQNSNELQMIPNFNPFHAQEYSDIAHEIPENLKEYLLPRQPNYELLEELKRYYGLDFVIYALNSNIKYNRSKSRGELLPTLIPISNFYIFNHIY</sequence>
<evidence type="ECO:0000256" key="1">
    <source>
        <dbReference type="SAM" id="MobiDB-lite"/>
    </source>
</evidence>
<name>D3AXC0_HETP5</name>
<reference evidence="2 3" key="1">
    <citation type="journal article" date="2011" name="Genome Res.">
        <title>Phylogeny-wide analysis of social amoeba genomes highlights ancient origins for complex intercellular communication.</title>
        <authorList>
            <person name="Heidel A.J."/>
            <person name="Lawal H.M."/>
            <person name="Felder M."/>
            <person name="Schilde C."/>
            <person name="Helps N.R."/>
            <person name="Tunggal B."/>
            <person name="Rivero F."/>
            <person name="John U."/>
            <person name="Schleicher M."/>
            <person name="Eichinger L."/>
            <person name="Platzer M."/>
            <person name="Noegel A.A."/>
            <person name="Schaap P."/>
            <person name="Gloeckner G."/>
        </authorList>
    </citation>
    <scope>NUCLEOTIDE SEQUENCE [LARGE SCALE GENOMIC DNA]</scope>
    <source>
        <strain evidence="3">ATCC 26659 / Pp 5 / PN500</strain>
    </source>
</reference>
<evidence type="ECO:0000313" key="2">
    <source>
        <dbReference type="EMBL" id="EFA86189.1"/>
    </source>
</evidence>
<dbReference type="RefSeq" id="XP_020438294.1">
    <property type="nucleotide sequence ID" value="XM_020571771.1"/>
</dbReference>
<dbReference type="AlphaFoldDB" id="D3AXC0"/>